<organism evidence="1 2">
    <name type="scientific">Oceanobacillus chungangensis</name>
    <dbReference type="NCBI Taxonomy" id="1229152"/>
    <lineage>
        <taxon>Bacteria</taxon>
        <taxon>Bacillati</taxon>
        <taxon>Bacillota</taxon>
        <taxon>Bacilli</taxon>
        <taxon>Bacillales</taxon>
        <taxon>Bacillaceae</taxon>
        <taxon>Oceanobacillus</taxon>
    </lineage>
</organism>
<sequence length="66" mass="7759">MYFFRWGCASKNNFLSQYKIETNFPLLWVLIGAADRRLLENKERFSFEGTEALPAEINIEPSPQFI</sequence>
<protein>
    <submittedName>
        <fullName evidence="1">Uncharacterized protein</fullName>
    </submittedName>
</protein>
<comment type="caution">
    <text evidence="1">The sequence shown here is derived from an EMBL/GenBank/DDBJ whole genome shotgun (WGS) entry which is preliminary data.</text>
</comment>
<reference evidence="2" key="1">
    <citation type="submission" date="2017-11" db="EMBL/GenBank/DDBJ databases">
        <authorList>
            <person name="Zhu W."/>
        </authorList>
    </citation>
    <scope>NUCLEOTIDE SEQUENCE [LARGE SCALE GENOMIC DNA]</scope>
    <source>
        <strain evidence="2">CAU 1051</strain>
    </source>
</reference>
<evidence type="ECO:0000313" key="2">
    <source>
        <dbReference type="Proteomes" id="UP000256520"/>
    </source>
</evidence>
<keyword evidence="2" id="KW-1185">Reference proteome</keyword>
<accession>A0A3D8PN28</accession>
<dbReference type="AlphaFoldDB" id="A0A3D8PN28"/>
<proteinExistence type="predicted"/>
<evidence type="ECO:0000313" key="1">
    <source>
        <dbReference type="EMBL" id="RDW17384.1"/>
    </source>
</evidence>
<dbReference type="EMBL" id="PIOD01000013">
    <property type="protein sequence ID" value="RDW17384.1"/>
    <property type="molecule type" value="Genomic_DNA"/>
</dbReference>
<dbReference type="Proteomes" id="UP000256520">
    <property type="component" value="Unassembled WGS sequence"/>
</dbReference>
<name>A0A3D8PN28_9BACI</name>
<gene>
    <name evidence="1" type="ORF">CWR45_12195</name>
</gene>